<organism evidence="3">
    <name type="scientific">Fagus sylvatica</name>
    <name type="common">Beechnut</name>
    <dbReference type="NCBI Taxonomy" id="28930"/>
    <lineage>
        <taxon>Eukaryota</taxon>
        <taxon>Viridiplantae</taxon>
        <taxon>Streptophyta</taxon>
        <taxon>Embryophyta</taxon>
        <taxon>Tracheophyta</taxon>
        <taxon>Spermatophyta</taxon>
        <taxon>Magnoliopsida</taxon>
        <taxon>eudicotyledons</taxon>
        <taxon>Gunneridae</taxon>
        <taxon>Pentapetalae</taxon>
        <taxon>rosids</taxon>
        <taxon>fabids</taxon>
        <taxon>Fagales</taxon>
        <taxon>Fagaceae</taxon>
        <taxon>Fagus</taxon>
    </lineage>
</organism>
<evidence type="ECO:0000256" key="1">
    <source>
        <dbReference type="SAM" id="MobiDB-lite"/>
    </source>
</evidence>
<protein>
    <recommendedName>
        <fullName evidence="2">Aminotransferase-like plant mobile domain-containing protein</fullName>
    </recommendedName>
</protein>
<feature type="compositionally biased region" description="Basic residues" evidence="1">
    <location>
        <begin position="687"/>
        <end position="699"/>
    </location>
</feature>
<feature type="region of interest" description="Disordered" evidence="1">
    <location>
        <begin position="615"/>
        <end position="765"/>
    </location>
</feature>
<dbReference type="InterPro" id="IPR044824">
    <property type="entry name" value="MAIN-like"/>
</dbReference>
<dbReference type="GO" id="GO:0010073">
    <property type="term" value="P:meristem maintenance"/>
    <property type="evidence" value="ECO:0007669"/>
    <property type="project" value="InterPro"/>
</dbReference>
<dbReference type="PANTHER" id="PTHR46033">
    <property type="entry name" value="PROTEIN MAIN-LIKE 2"/>
    <property type="match status" value="1"/>
</dbReference>
<evidence type="ECO:0000313" key="3">
    <source>
        <dbReference type="EMBL" id="SPC78625.1"/>
    </source>
</evidence>
<dbReference type="Pfam" id="PF10536">
    <property type="entry name" value="PMD"/>
    <property type="match status" value="1"/>
</dbReference>
<evidence type="ECO:0000259" key="2">
    <source>
        <dbReference type="Pfam" id="PF10536"/>
    </source>
</evidence>
<reference evidence="3" key="1">
    <citation type="submission" date="2018-02" db="EMBL/GenBank/DDBJ databases">
        <authorList>
            <person name="Cohen D.B."/>
            <person name="Kent A.D."/>
        </authorList>
    </citation>
    <scope>NUCLEOTIDE SEQUENCE</scope>
</reference>
<feature type="region of interest" description="Disordered" evidence="1">
    <location>
        <begin position="843"/>
        <end position="864"/>
    </location>
</feature>
<dbReference type="AlphaFoldDB" id="A0A2N9EUW5"/>
<feature type="region of interest" description="Disordered" evidence="1">
    <location>
        <begin position="1"/>
        <end position="59"/>
    </location>
</feature>
<accession>A0A2N9EUW5</accession>
<gene>
    <name evidence="3" type="ORF">FSB_LOCUS6507</name>
</gene>
<dbReference type="InterPro" id="IPR019557">
    <property type="entry name" value="AminoTfrase-like_pln_mobile"/>
</dbReference>
<dbReference type="EMBL" id="OIVN01000339">
    <property type="protein sequence ID" value="SPC78625.1"/>
    <property type="molecule type" value="Genomic_DNA"/>
</dbReference>
<dbReference type="PANTHER" id="PTHR46033:SF80">
    <property type="entry name" value="PROTEIN MAIN-LIKE 2-LIKE"/>
    <property type="match status" value="1"/>
</dbReference>
<feature type="domain" description="Aminotransferase-like plant mobile" evidence="2">
    <location>
        <begin position="157"/>
        <end position="529"/>
    </location>
</feature>
<proteinExistence type="predicted"/>
<sequence>MASSSRTPAKTRGGSSMDEGHPSPEVVPPLVAPEETESDTHSDSDPVSAGTGSSEEILARPTLDPWYESGKMFPSIPAEVQPPPSGWEWLVKKEDAAADAVWVPPFQEILDLKIQRKDVLAVPIKFDFQCLRASNWEAWVDKELADETFCRLLEQAGVFQAILISRSLNMYRDTESLRQLVRRWCPLTHTFFFAHGELTVTLEDVENHWRLPILGDCDPSGVELSPAEIKAEAILLDYVGKKNVSLGTNAARLTTWPRAFFGEKDPTLRRAAFVVYWLSKCVFGEYPSYAVKPLYFRLAVKISTGTSFPLAAMFLGHFYTQLDLLHADEMSGESCHIVATAFNSSVLQAFLWEHAASCSADGRRLSDSRQKFASLPGAVATRFEFLQTRVPSIYQWVGAKLYDSKLVPSLDEEDFVLWRPYGDSHRGYFCDSIMSWFSKIEPQNYALGPEDVRTLSYLSVTSAGWLPVLTHNGLLFTSYCVHRVRRQFGYDQEVPATMATVADALPTINPFIKSRAFAYWRSAIPEVMIPSGERVGICTSGMNQYWRDLMTSMLKFRSSGHESIEHLFPLCKAPSTNPQLFAATNTVTTYSTKQGLGYVVWRSDLSKWMTYSKGHPSSWLEENPNHVSAPEKVASKRGKRITATVSGSKRKKPTAPEKSPSKGIIIREPATSQSRKQHVPKDVLGKKIMRKTRAKRKRSAALPSPILHESPSSNTRSKRHATATTYSEAKRRNEGVVRRPLTVSEDKDSSSSSEDDDDDDVGGSVEGVPIAVDEAIVSGVAAAEATAAAEPANSVTAATKSASGTAGVSDVPEGGVDAAEVAVEGTVKAPEGAVSASIVDDVGLTQGGSSRSSDRVDSTLLDSTPPSKFYVRRSRRVNIVSSDSESTLSVGAVHLTPRASQSESAGASSLHVIPTLPSIVVDASLGAPSAANIQGDEEDVVTLDHIPDIDAGTATKGVTAAGIIPVVEVPDFEHIGSEVEVIPSTEIEDDIPDIEGTFTQDPNDNAPFEDMDMADVHDSYDAVLAAVQEEHVQAVVPELEVTSPAIKNASPTKTAGSGNEFAVEDEGDFDAAEAAESASATIQSPFASLERLGVEISAVPVEILSFFQEFDRVAFLVMESSFWKLYGRSTGNFISNFKLGNFVGGAMLTLLCCVLMQMRNTNLEDVTETNILEWKGVVQELIQEGFLLGFMIDHFREIARDMFRRRLTAELKTLEARIVAVKNAVTAIVPAHWHLTSAMRAAGELCNESTLYGLLE</sequence>
<feature type="compositionally biased region" description="Basic and acidic residues" evidence="1">
    <location>
        <begin position="728"/>
        <end position="737"/>
    </location>
</feature>
<name>A0A2N9EUW5_FAGSY</name>